<name>A0ABR4NBW2_9FUNG</name>
<comment type="caution">
    <text evidence="4">The sequence shown here is derived from an EMBL/GenBank/DDBJ whole genome shotgun (WGS) entry which is preliminary data.</text>
</comment>
<dbReference type="EMBL" id="JADGIZ020000013">
    <property type="protein sequence ID" value="KAL2917023.1"/>
    <property type="molecule type" value="Genomic_DNA"/>
</dbReference>
<evidence type="ECO:0000313" key="4">
    <source>
        <dbReference type="EMBL" id="KAL2917023.1"/>
    </source>
</evidence>
<comment type="similarity">
    <text evidence="1">Belongs to the saccharopine dehydrogenase family.</text>
</comment>
<dbReference type="InterPro" id="IPR051276">
    <property type="entry name" value="Saccharopine_DH-like_oxidrdct"/>
</dbReference>
<evidence type="ECO:0000256" key="2">
    <source>
        <dbReference type="SAM" id="SignalP"/>
    </source>
</evidence>
<dbReference type="PANTHER" id="PTHR12286">
    <property type="entry name" value="SACCHAROPINE DEHYDROGENASE-LIKE OXIDOREDUCTASE"/>
    <property type="match status" value="1"/>
</dbReference>
<dbReference type="InterPro" id="IPR005097">
    <property type="entry name" value="Sacchrp_dh_NADP-bd"/>
</dbReference>
<feature type="signal peptide" evidence="2">
    <location>
        <begin position="1"/>
        <end position="19"/>
    </location>
</feature>
<dbReference type="SUPFAM" id="SSF51735">
    <property type="entry name" value="NAD(P)-binding Rossmann-fold domains"/>
    <property type="match status" value="1"/>
</dbReference>
<reference evidence="4 5" key="1">
    <citation type="submission" date="2023-09" db="EMBL/GenBank/DDBJ databases">
        <title>Pangenome analysis of Batrachochytrium dendrobatidis and related Chytrids.</title>
        <authorList>
            <person name="Yacoub M.N."/>
            <person name="Stajich J.E."/>
            <person name="James T.Y."/>
        </authorList>
    </citation>
    <scope>NUCLEOTIDE SEQUENCE [LARGE SCALE GENOMIC DNA]</scope>
    <source>
        <strain evidence="4 5">JEL0888</strain>
    </source>
</reference>
<evidence type="ECO:0000259" key="3">
    <source>
        <dbReference type="Pfam" id="PF03435"/>
    </source>
</evidence>
<gene>
    <name evidence="4" type="ORF">HK105_203455</name>
</gene>
<dbReference type="Gene3D" id="3.40.50.720">
    <property type="entry name" value="NAD(P)-binding Rossmann-like Domain"/>
    <property type="match status" value="1"/>
</dbReference>
<dbReference type="InterPro" id="IPR036291">
    <property type="entry name" value="NAD(P)-bd_dom_sf"/>
</dbReference>
<keyword evidence="2" id="KW-0732">Signal</keyword>
<dbReference type="Proteomes" id="UP001527925">
    <property type="component" value="Unassembled WGS sequence"/>
</dbReference>
<organism evidence="4 5">
    <name type="scientific">Polyrhizophydium stewartii</name>
    <dbReference type="NCBI Taxonomy" id="2732419"/>
    <lineage>
        <taxon>Eukaryota</taxon>
        <taxon>Fungi</taxon>
        <taxon>Fungi incertae sedis</taxon>
        <taxon>Chytridiomycota</taxon>
        <taxon>Chytridiomycota incertae sedis</taxon>
        <taxon>Chytridiomycetes</taxon>
        <taxon>Rhizophydiales</taxon>
        <taxon>Rhizophydiales incertae sedis</taxon>
        <taxon>Polyrhizophydium</taxon>
    </lineage>
</organism>
<keyword evidence="5" id="KW-1185">Reference proteome</keyword>
<sequence length="408" mass="42820">MPKHAVAVLGATGFTGVLAAEYLAEHLDKSLSLAIAGRSADKLEAMRRRLAPVREGVDVVVADAADAAAIDALAASTAVLVSAVGPFWTHGPAIVEACIRHGTHYLDCTGETHFIKKLIEELHDKAVAAKTVIMPACAFEPFLPDLGAFLVARHLRTKGAATGTVRYSLVKLNAAGISGGTIHSLSCTLALGKAILGPVDSNPSCLEPPDTSLAKQPVRGPPTYFYDRDLASWQSWFVPAAGNIRLARRSAALLGYGPSFSFVETLAHGNSVAAFFAGVGQVVVFSLLHLAFIRALLAWLIPVGSGPSAAKMKTGSLDARLFGESADKQHRCVGSIRYGQDPGYRGTAVLLGEAAICLATQGSELRQAAANRPLRTLEGGVLTGASALGNTIIERLERAGFELHIDDE</sequence>
<protein>
    <recommendedName>
        <fullName evidence="3">Saccharopine dehydrogenase NADP binding domain-containing protein</fullName>
    </recommendedName>
</protein>
<evidence type="ECO:0000313" key="5">
    <source>
        <dbReference type="Proteomes" id="UP001527925"/>
    </source>
</evidence>
<dbReference type="PANTHER" id="PTHR12286:SF5">
    <property type="entry name" value="SACCHAROPINE DEHYDROGENASE-LIKE OXIDOREDUCTASE"/>
    <property type="match status" value="1"/>
</dbReference>
<dbReference type="Pfam" id="PF03435">
    <property type="entry name" value="Sacchrp_dh_NADP"/>
    <property type="match status" value="1"/>
</dbReference>
<proteinExistence type="inferred from homology"/>
<feature type="domain" description="Saccharopine dehydrogenase NADP binding" evidence="3">
    <location>
        <begin position="6"/>
        <end position="134"/>
    </location>
</feature>
<evidence type="ECO:0000256" key="1">
    <source>
        <dbReference type="ARBA" id="ARBA00038048"/>
    </source>
</evidence>
<accession>A0ABR4NBW2</accession>
<feature type="chain" id="PRO_5045564325" description="Saccharopine dehydrogenase NADP binding domain-containing protein" evidence="2">
    <location>
        <begin position="20"/>
        <end position="408"/>
    </location>
</feature>